<dbReference type="InterPro" id="IPR004841">
    <property type="entry name" value="AA-permease/SLC12A_dom"/>
</dbReference>
<evidence type="ECO:0008006" key="22">
    <source>
        <dbReference type="Google" id="ProtNLM"/>
    </source>
</evidence>
<feature type="compositionally biased region" description="Basic and acidic residues" evidence="16">
    <location>
        <begin position="39"/>
        <end position="56"/>
    </location>
</feature>
<evidence type="ECO:0000256" key="16">
    <source>
        <dbReference type="SAM" id="MobiDB-lite"/>
    </source>
</evidence>
<feature type="domain" description="SLC12A transporter C-terminal" evidence="19">
    <location>
        <begin position="690"/>
        <end position="805"/>
    </location>
</feature>
<feature type="transmembrane region" description="Helical" evidence="17">
    <location>
        <begin position="198"/>
        <end position="226"/>
    </location>
</feature>
<evidence type="ECO:0000256" key="5">
    <source>
        <dbReference type="ARBA" id="ARBA00022553"/>
    </source>
</evidence>
<feature type="compositionally biased region" description="Basic and acidic residues" evidence="16">
    <location>
        <begin position="953"/>
        <end position="964"/>
    </location>
</feature>
<feature type="domain" description="SLC12A transporter C-terminal" evidence="19">
    <location>
        <begin position="1018"/>
        <end position="1121"/>
    </location>
</feature>
<evidence type="ECO:0000313" key="21">
    <source>
        <dbReference type="Proteomes" id="UP000007879"/>
    </source>
</evidence>
<keyword evidence="4" id="KW-0633">Potassium transport</keyword>
<dbReference type="GO" id="GO:0007268">
    <property type="term" value="P:chemical synaptic transmission"/>
    <property type="evidence" value="ECO:0007669"/>
    <property type="project" value="TreeGrafter"/>
</dbReference>
<evidence type="ECO:0000259" key="18">
    <source>
        <dbReference type="Pfam" id="PF00324"/>
    </source>
</evidence>
<comment type="catalytic activity">
    <reaction evidence="15">
        <text>K(+)(in) + chloride(in) = K(+)(out) + chloride(out)</text>
        <dbReference type="Rhea" id="RHEA:72427"/>
        <dbReference type="ChEBI" id="CHEBI:17996"/>
        <dbReference type="ChEBI" id="CHEBI:29103"/>
    </reaction>
</comment>
<feature type="transmembrane region" description="Helical" evidence="17">
    <location>
        <begin position="116"/>
        <end position="138"/>
    </location>
</feature>
<evidence type="ECO:0000256" key="1">
    <source>
        <dbReference type="ARBA" id="ARBA00004651"/>
    </source>
</evidence>
<feature type="transmembrane region" description="Helical" evidence="17">
    <location>
        <begin position="561"/>
        <end position="582"/>
    </location>
</feature>
<dbReference type="GO" id="GO:0045202">
    <property type="term" value="C:synapse"/>
    <property type="evidence" value="ECO:0007669"/>
    <property type="project" value="GOC"/>
</dbReference>
<keyword evidence="10" id="KW-0406">Ion transport</keyword>
<evidence type="ECO:0000256" key="3">
    <source>
        <dbReference type="ARBA" id="ARBA00022475"/>
    </source>
</evidence>
<keyword evidence="8" id="KW-0630">Potassium</keyword>
<keyword evidence="6 17" id="KW-0812">Transmembrane</keyword>
<dbReference type="Pfam" id="PF03522">
    <property type="entry name" value="SLC12"/>
    <property type="match status" value="3"/>
</dbReference>
<evidence type="ECO:0000256" key="4">
    <source>
        <dbReference type="ARBA" id="ARBA00022538"/>
    </source>
</evidence>
<dbReference type="AlphaFoldDB" id="A0AAN0IBG0"/>
<feature type="domain" description="Amino acid permease/ SLC12A" evidence="18">
    <location>
        <begin position="398"/>
        <end position="676"/>
    </location>
</feature>
<feature type="transmembrane region" description="Helical" evidence="17">
    <location>
        <begin position="437"/>
        <end position="458"/>
    </location>
</feature>
<evidence type="ECO:0000256" key="9">
    <source>
        <dbReference type="ARBA" id="ARBA00022989"/>
    </source>
</evidence>
<dbReference type="GO" id="GO:0055075">
    <property type="term" value="P:potassium ion homeostasis"/>
    <property type="evidence" value="ECO:0007669"/>
    <property type="project" value="TreeGrafter"/>
</dbReference>
<feature type="domain" description="Amino acid permease/ SLC12A" evidence="18">
    <location>
        <begin position="121"/>
        <end position="288"/>
    </location>
</feature>
<name>A0AAN0IBG0_AMPQE</name>
<feature type="transmembrane region" description="Helical" evidence="17">
    <location>
        <begin position="393"/>
        <end position="416"/>
    </location>
</feature>
<accession>A0AAN0IBG0</accession>
<evidence type="ECO:0000256" key="10">
    <source>
        <dbReference type="ARBA" id="ARBA00023065"/>
    </source>
</evidence>
<reference evidence="21" key="1">
    <citation type="journal article" date="2010" name="Nature">
        <title>The Amphimedon queenslandica genome and the evolution of animal complexity.</title>
        <authorList>
            <person name="Srivastava M."/>
            <person name="Simakov O."/>
            <person name="Chapman J."/>
            <person name="Fahey B."/>
            <person name="Gauthier M.E."/>
            <person name="Mitros T."/>
            <person name="Richards G.S."/>
            <person name="Conaco C."/>
            <person name="Dacre M."/>
            <person name="Hellsten U."/>
            <person name="Larroux C."/>
            <person name="Putnam N.H."/>
            <person name="Stanke M."/>
            <person name="Adamska M."/>
            <person name="Darling A."/>
            <person name="Degnan S.M."/>
            <person name="Oakley T.H."/>
            <person name="Plachetzki D.C."/>
            <person name="Zhai Y."/>
            <person name="Adamski M."/>
            <person name="Calcino A."/>
            <person name="Cummins S.F."/>
            <person name="Goodstein D.M."/>
            <person name="Harris C."/>
            <person name="Jackson D.J."/>
            <person name="Leys S.P."/>
            <person name="Shu S."/>
            <person name="Woodcroft B.J."/>
            <person name="Vervoort M."/>
            <person name="Kosik K.S."/>
            <person name="Manning G."/>
            <person name="Degnan B.M."/>
            <person name="Rokhsar D.S."/>
        </authorList>
    </citation>
    <scope>NUCLEOTIDE SEQUENCE [LARGE SCALE GENOMIC DNA]</scope>
</reference>
<feature type="transmembrane region" description="Helical" evidence="17">
    <location>
        <begin position="150"/>
        <end position="177"/>
    </location>
</feature>
<dbReference type="GO" id="GO:0006884">
    <property type="term" value="P:cell volume homeostasis"/>
    <property type="evidence" value="ECO:0007669"/>
    <property type="project" value="TreeGrafter"/>
</dbReference>
<dbReference type="GO" id="GO:0055064">
    <property type="term" value="P:chloride ion homeostasis"/>
    <property type="evidence" value="ECO:0007669"/>
    <property type="project" value="TreeGrafter"/>
</dbReference>
<evidence type="ECO:0000256" key="14">
    <source>
        <dbReference type="ARBA" id="ARBA00046331"/>
    </source>
</evidence>
<dbReference type="PANTHER" id="PTHR11827:SF73">
    <property type="entry name" value="KAZACHOC, ISOFORM G"/>
    <property type="match status" value="1"/>
</dbReference>
<evidence type="ECO:0000256" key="13">
    <source>
        <dbReference type="ARBA" id="ARBA00023214"/>
    </source>
</evidence>
<dbReference type="InterPro" id="IPR000076">
    <property type="entry name" value="KCL_cotranspt"/>
</dbReference>
<dbReference type="PANTHER" id="PTHR11827">
    <property type="entry name" value="SOLUTE CARRIER FAMILY 12, CATION COTRANSPORTERS"/>
    <property type="match status" value="1"/>
</dbReference>
<evidence type="ECO:0000313" key="20">
    <source>
        <dbReference type="EnsemblMetazoa" id="XP_003384645.1"/>
    </source>
</evidence>
<comment type="similarity">
    <text evidence="14">Belongs to the SLC12A transporter family. K/Cl co-transporter subfamily.</text>
</comment>
<evidence type="ECO:0000256" key="11">
    <source>
        <dbReference type="ARBA" id="ARBA00023136"/>
    </source>
</evidence>
<dbReference type="NCBIfam" id="TIGR00930">
    <property type="entry name" value="2a30"/>
    <property type="match status" value="1"/>
</dbReference>
<evidence type="ECO:0000256" key="6">
    <source>
        <dbReference type="ARBA" id="ARBA00022692"/>
    </source>
</evidence>
<sequence length="1121" mass="123834">MASRFAVSDADIDLEIREEEINEDVVGGDASSGALVPEIKIDSVDDSPSQKKTPERNIEANELTVTSERNLALYEEDLRRRPRIAKMLSTIVQYDSGVVPNPKKGKKNKKKSAKMGTIMGVYLPTLQNILGVILFLRLTWIVGTAGVGQAFLLVLLCCLCTFLTTISLSAIATNGVVPAGGSYFMISRNLGPEFGGAVGILFYLANTFGTSLYTLGAIEIFITYIAPDVSLFGDVQGHPDRLYNNMRVYGTILLLLMSVIVFVGVKLVNYFATFCLVCVIIAVVSIYAGCFDPRARAEVCTINGTVLEMRFDCDSLSNASTRTDVCHPDNPQIQALFNGSYYLDEDWIEFHSPTCLNGIPGITASRLIVENTKSMYLRKGEARPGVEAAGNQVAAAISSSFLVLIGIFFPSVTGIMAGSNRSGDLKDAQKSIPIGTIAAQLTTTVLYLSCVLFFGSTIEGFLLRDQFGDSTGGLTVSLLAFPTKWVILIGSLLSTIGAGLQTLTGAPRLLQAIAKDDLIPFLRYFKKVLPWNGEPTFALILTAILAEAGVLIASLDLVAPILSMFFLMCYMFVNFACTLQSLLRAPNWRPRFRFYHWSTSLLGALLCLAIMFMTSWYYALVAIVLALGIYKYIEFRGAEKEWGDGMRGLSLQAARYSLLHLEENPPHTKNWRPQLLILIRLDENLIPSHPKMLSLASQLKAGKGLTMVAAALEGNFTEKMAECIAARQTLKRFADDNNIEGFTKVIAASTGAEGMSHFIQAAGLGGMTHNTIMIGWPGRWRKTYSWNPFINAIKIAYMKELAILVPKGINWFPSNVDRMKKTIDVWWIVHDGGLLMLLPFLLRKHKVWKHCQLRIFTVAQLEDNSIQMKRDLAVFLYQLRIEAEVDVIEMPNTDISAYTYERTLVMEQRNELLKKMRLTRKESRKEIQSVISKSFTRGTSVIKGSPDSTKPMTKAEEAHTEEVKAAATTPAKTLKFGHAHDSSSDSDDITVQTPLLAVPSGLAPPTSGTTPLKPRLAEATNIKEFDKLFDDGKENEEKDKEGLYKDIQQENLLRMNTSVKLNELIVEKSHDASLVIVNLPTPPSDPGKEENYMEFLDVLTEGLDRVLMVRGGGLEVVTIYS</sequence>
<keyword evidence="11 17" id="KW-0472">Membrane</keyword>
<evidence type="ECO:0000256" key="2">
    <source>
        <dbReference type="ARBA" id="ARBA00022448"/>
    </source>
</evidence>
<evidence type="ECO:0000256" key="12">
    <source>
        <dbReference type="ARBA" id="ARBA00023180"/>
    </source>
</evidence>
<dbReference type="Proteomes" id="UP000007879">
    <property type="component" value="Unassembled WGS sequence"/>
</dbReference>
<evidence type="ECO:0000256" key="15">
    <source>
        <dbReference type="ARBA" id="ARBA00047825"/>
    </source>
</evidence>
<feature type="domain" description="SLC12A transporter C-terminal" evidence="19">
    <location>
        <begin position="818"/>
        <end position="927"/>
    </location>
</feature>
<dbReference type="GO" id="GO:1990573">
    <property type="term" value="P:potassium ion import across plasma membrane"/>
    <property type="evidence" value="ECO:0007669"/>
    <property type="project" value="TreeGrafter"/>
</dbReference>
<keyword evidence="12" id="KW-0325">Glycoprotein</keyword>
<dbReference type="GO" id="GO:0015379">
    <property type="term" value="F:potassium:chloride symporter activity"/>
    <property type="evidence" value="ECO:0007669"/>
    <property type="project" value="InterPro"/>
</dbReference>
<feature type="region of interest" description="Disordered" evidence="16">
    <location>
        <begin position="939"/>
        <end position="988"/>
    </location>
</feature>
<proteinExistence type="inferred from homology"/>
<keyword evidence="5" id="KW-0597">Phosphoprotein</keyword>
<dbReference type="InterPro" id="IPR004842">
    <property type="entry name" value="SLC12A_fam"/>
</dbReference>
<dbReference type="Gene3D" id="1.20.1740.10">
    <property type="entry name" value="Amino acid/polyamine transporter I"/>
    <property type="match status" value="1"/>
</dbReference>
<keyword evidence="7" id="KW-0769">Symport</keyword>
<protein>
    <recommendedName>
        <fullName evidence="22">Solute carrier family 12 member 6</fullName>
    </recommendedName>
</protein>
<dbReference type="InterPro" id="IPR018491">
    <property type="entry name" value="SLC12_C"/>
</dbReference>
<evidence type="ECO:0000256" key="8">
    <source>
        <dbReference type="ARBA" id="ARBA00022958"/>
    </source>
</evidence>
<keyword evidence="21" id="KW-1185">Reference proteome</keyword>
<evidence type="ECO:0000256" key="17">
    <source>
        <dbReference type="SAM" id="Phobius"/>
    </source>
</evidence>
<feature type="compositionally biased region" description="Low complexity" evidence="16">
    <location>
        <begin position="965"/>
        <end position="974"/>
    </location>
</feature>
<dbReference type="PRINTS" id="PR01081">
    <property type="entry name" value="KCLTRNSPORT"/>
</dbReference>
<comment type="subcellular location">
    <subcellularLocation>
        <location evidence="1">Cell membrane</location>
        <topology evidence="1">Multi-pass membrane protein</topology>
    </subcellularLocation>
</comment>
<dbReference type="Pfam" id="PF00324">
    <property type="entry name" value="AA_permease"/>
    <property type="match status" value="2"/>
</dbReference>
<keyword evidence="2" id="KW-0813">Transport</keyword>
<evidence type="ECO:0000256" key="7">
    <source>
        <dbReference type="ARBA" id="ARBA00022847"/>
    </source>
</evidence>
<keyword evidence="9 17" id="KW-1133">Transmembrane helix</keyword>
<dbReference type="KEGG" id="aqu:100640702"/>
<dbReference type="GO" id="GO:0005886">
    <property type="term" value="C:plasma membrane"/>
    <property type="evidence" value="ECO:0007669"/>
    <property type="project" value="UniProtKB-SubCell"/>
</dbReference>
<feature type="transmembrane region" description="Helical" evidence="17">
    <location>
        <begin position="246"/>
        <end position="263"/>
    </location>
</feature>
<evidence type="ECO:0000259" key="19">
    <source>
        <dbReference type="Pfam" id="PF03522"/>
    </source>
</evidence>
<feature type="transmembrane region" description="Helical" evidence="17">
    <location>
        <begin position="536"/>
        <end position="555"/>
    </location>
</feature>
<organism evidence="20 21">
    <name type="scientific">Amphimedon queenslandica</name>
    <name type="common">Sponge</name>
    <dbReference type="NCBI Taxonomy" id="400682"/>
    <lineage>
        <taxon>Eukaryota</taxon>
        <taxon>Metazoa</taxon>
        <taxon>Porifera</taxon>
        <taxon>Demospongiae</taxon>
        <taxon>Heteroscleromorpha</taxon>
        <taxon>Haplosclerida</taxon>
        <taxon>Niphatidae</taxon>
        <taxon>Amphimedon</taxon>
    </lineage>
</organism>
<dbReference type="EnsemblMetazoa" id="XM_003384597.3">
    <property type="protein sequence ID" value="XP_003384645.1"/>
    <property type="gene ID" value="LOC100640702"/>
</dbReference>
<keyword evidence="13" id="KW-0868">Chloride</keyword>
<keyword evidence="3" id="KW-1003">Cell membrane</keyword>
<feature type="transmembrane region" description="Helical" evidence="17">
    <location>
        <begin position="478"/>
        <end position="500"/>
    </location>
</feature>
<feature type="region of interest" description="Disordered" evidence="16">
    <location>
        <begin position="22"/>
        <end position="56"/>
    </location>
</feature>
<reference evidence="20" key="2">
    <citation type="submission" date="2024-06" db="UniProtKB">
        <authorList>
            <consortium name="EnsemblMetazoa"/>
        </authorList>
    </citation>
    <scope>IDENTIFICATION</scope>
</reference>
<feature type="transmembrane region" description="Helical" evidence="17">
    <location>
        <begin position="270"/>
        <end position="288"/>
    </location>
</feature>
<gene>
    <name evidence="20" type="primary">100640702</name>
</gene>